<dbReference type="EMBL" id="DSEU01000025">
    <property type="protein sequence ID" value="HEM66684.1"/>
    <property type="molecule type" value="Genomic_DNA"/>
</dbReference>
<dbReference type="GO" id="GO:0044205">
    <property type="term" value="P:'de novo' UMP biosynthetic process"/>
    <property type="evidence" value="ECO:0007669"/>
    <property type="project" value="UniProtKB-UniPathway"/>
</dbReference>
<evidence type="ECO:0000256" key="3">
    <source>
        <dbReference type="ARBA" id="ARBA00021923"/>
    </source>
</evidence>
<dbReference type="GO" id="GO:0004590">
    <property type="term" value="F:orotidine-5'-phosphate decarboxylase activity"/>
    <property type="evidence" value="ECO:0007669"/>
    <property type="project" value="UniProtKB-EC"/>
</dbReference>
<feature type="binding site" evidence="9">
    <location>
        <position position="119"/>
    </location>
    <ligand>
        <name>substrate</name>
    </ligand>
</feature>
<protein>
    <recommendedName>
        <fullName evidence="3">Orotidine 5'-phosphate decarboxylase</fullName>
        <ecNumber evidence="2">4.1.1.23</ecNumber>
    </recommendedName>
    <alternativeName>
        <fullName evidence="7">OMP decarboxylase</fullName>
    </alternativeName>
</protein>
<dbReference type="EC" id="4.1.1.23" evidence="2"/>
<evidence type="ECO:0000256" key="5">
    <source>
        <dbReference type="ARBA" id="ARBA00022975"/>
    </source>
</evidence>
<dbReference type="InterPro" id="IPR014732">
    <property type="entry name" value="OMPdecase"/>
</dbReference>
<sequence>MLIVALDPPQNVDVLEWIEYRYNLLKPYVQGFKIGLPAILDVGLQSIGKIFQGYAGLLIADLKLADIGDVMSFSAERAQLHGFNAVIAHAFVGYEGALDKLGKLCKEKGLKLILVISMSHKGSQEYIDRHVEEFVDLAKKIDAWGLVAPATRLNVLKKIRTLIGKDVKILAPGVGVQGAEPGIAICSGADYEIIGRAITYTENVLESAFKVIEQQRNRVARCRGLL</sequence>
<feature type="domain" description="Orotidine 5'-phosphate decarboxylase" evidence="10">
    <location>
        <begin position="1"/>
        <end position="211"/>
    </location>
</feature>
<dbReference type="Pfam" id="PF00215">
    <property type="entry name" value="OMPdecase"/>
    <property type="match status" value="1"/>
</dbReference>
<evidence type="ECO:0000256" key="2">
    <source>
        <dbReference type="ARBA" id="ARBA00012321"/>
    </source>
</evidence>
<feature type="binding site" evidence="9">
    <location>
        <position position="33"/>
    </location>
    <ligand>
        <name>substrate</name>
    </ligand>
</feature>
<accession>A0A7J2U1N7</accession>
<name>A0A7J2U1N7_9CREN</name>
<gene>
    <name evidence="11" type="primary">pyrF</name>
    <name evidence="11" type="ORF">ENO26_03810</name>
</gene>
<feature type="binding site" evidence="9">
    <location>
        <position position="196"/>
    </location>
    <ligand>
        <name>substrate</name>
    </ligand>
</feature>
<keyword evidence="4" id="KW-0210">Decarboxylase</keyword>
<organism evidence="11">
    <name type="scientific">Ignisphaera aggregans</name>
    <dbReference type="NCBI Taxonomy" id="334771"/>
    <lineage>
        <taxon>Archaea</taxon>
        <taxon>Thermoproteota</taxon>
        <taxon>Thermoprotei</taxon>
        <taxon>Desulfurococcales</taxon>
        <taxon>Desulfurococcaceae</taxon>
        <taxon>Ignisphaera</taxon>
    </lineage>
</organism>
<evidence type="ECO:0000256" key="9">
    <source>
        <dbReference type="PIRSR" id="PIRSR614732-2"/>
    </source>
</evidence>
<dbReference type="UniPathway" id="UPA00070">
    <property type="reaction ID" value="UER00120"/>
</dbReference>
<comment type="caution">
    <text evidence="11">The sequence shown here is derived from an EMBL/GenBank/DDBJ whole genome shotgun (WGS) entry which is preliminary data.</text>
</comment>
<evidence type="ECO:0000313" key="11">
    <source>
        <dbReference type="EMBL" id="HEM66684.1"/>
    </source>
</evidence>
<feature type="binding site" evidence="9">
    <location>
        <position position="195"/>
    </location>
    <ligand>
        <name>substrate</name>
    </ligand>
</feature>
<keyword evidence="6 11" id="KW-0456">Lyase</keyword>
<keyword evidence="5" id="KW-0665">Pyrimidine biosynthesis</keyword>
<evidence type="ECO:0000256" key="4">
    <source>
        <dbReference type="ARBA" id="ARBA00022793"/>
    </source>
</evidence>
<evidence type="ECO:0000256" key="1">
    <source>
        <dbReference type="ARBA" id="ARBA00004861"/>
    </source>
</evidence>
<feature type="active site" description="For OMPdecase activity" evidence="8">
    <location>
        <position position="66"/>
    </location>
</feature>
<dbReference type="InterPro" id="IPR011060">
    <property type="entry name" value="RibuloseP-bd_barrel"/>
</dbReference>
<dbReference type="GO" id="GO:0006207">
    <property type="term" value="P:'de novo' pyrimidine nucleobase biosynthetic process"/>
    <property type="evidence" value="ECO:0007669"/>
    <property type="project" value="InterPro"/>
</dbReference>
<dbReference type="CDD" id="cd04725">
    <property type="entry name" value="OMP_decarboxylase_like"/>
    <property type="match status" value="1"/>
</dbReference>
<evidence type="ECO:0000256" key="6">
    <source>
        <dbReference type="ARBA" id="ARBA00023239"/>
    </source>
</evidence>
<dbReference type="AlphaFoldDB" id="A0A7J2U1N7"/>
<evidence type="ECO:0000256" key="8">
    <source>
        <dbReference type="PIRSR" id="PIRSR614732-1"/>
    </source>
</evidence>
<dbReference type="InterPro" id="IPR001754">
    <property type="entry name" value="OMPdeCOase_dom"/>
</dbReference>
<dbReference type="SMART" id="SM00934">
    <property type="entry name" value="OMPdecase"/>
    <property type="match status" value="1"/>
</dbReference>
<dbReference type="NCBIfam" id="TIGR01740">
    <property type="entry name" value="pyrF"/>
    <property type="match status" value="1"/>
</dbReference>
<feature type="active site" description="For OMPdecase activity" evidence="8">
    <location>
        <position position="63"/>
    </location>
</feature>
<dbReference type="GO" id="GO:0005829">
    <property type="term" value="C:cytosol"/>
    <property type="evidence" value="ECO:0007669"/>
    <property type="project" value="TreeGrafter"/>
</dbReference>
<evidence type="ECO:0000256" key="7">
    <source>
        <dbReference type="ARBA" id="ARBA00033428"/>
    </source>
</evidence>
<dbReference type="PANTHER" id="PTHR32119:SF2">
    <property type="entry name" value="OROTIDINE 5'-PHOSPHATE DECARBOXYLASE"/>
    <property type="match status" value="1"/>
</dbReference>
<evidence type="ECO:0000259" key="10">
    <source>
        <dbReference type="SMART" id="SM00934"/>
    </source>
</evidence>
<dbReference type="Gene3D" id="3.20.20.70">
    <property type="entry name" value="Aldolase class I"/>
    <property type="match status" value="1"/>
</dbReference>
<proteinExistence type="predicted"/>
<feature type="binding site" evidence="9">
    <location>
        <position position="7"/>
    </location>
    <ligand>
        <name>substrate</name>
    </ligand>
</feature>
<reference evidence="11" key="1">
    <citation type="journal article" date="2020" name="mSystems">
        <title>Genome- and Community-Level Interaction Insights into Carbon Utilization and Element Cycling Functions of Hydrothermarchaeota in Hydrothermal Sediment.</title>
        <authorList>
            <person name="Zhou Z."/>
            <person name="Liu Y."/>
            <person name="Xu W."/>
            <person name="Pan J."/>
            <person name="Luo Z.H."/>
            <person name="Li M."/>
        </authorList>
    </citation>
    <scope>NUCLEOTIDE SEQUENCE [LARGE SCALE GENOMIC DNA]</scope>
    <source>
        <strain evidence="11">SpSt-125</strain>
    </source>
</reference>
<dbReference type="PANTHER" id="PTHR32119">
    <property type="entry name" value="OROTIDINE 5'-PHOSPHATE DECARBOXYLASE"/>
    <property type="match status" value="1"/>
</dbReference>
<dbReference type="SUPFAM" id="SSF51366">
    <property type="entry name" value="Ribulose-phoshate binding barrel"/>
    <property type="match status" value="1"/>
</dbReference>
<dbReference type="InterPro" id="IPR013785">
    <property type="entry name" value="Aldolase_TIM"/>
</dbReference>
<feature type="active site" description="For OMPdecase activity" evidence="8">
    <location>
        <position position="61"/>
    </location>
</feature>
<comment type="pathway">
    <text evidence="1">Pyrimidine metabolism; UMP biosynthesis via de novo pathway; UMP from orotate: step 2/2.</text>
</comment>